<organism evidence="3 4">
    <name type="scientific">Lasallia pustulata</name>
    <dbReference type="NCBI Taxonomy" id="136370"/>
    <lineage>
        <taxon>Eukaryota</taxon>
        <taxon>Fungi</taxon>
        <taxon>Dikarya</taxon>
        <taxon>Ascomycota</taxon>
        <taxon>Pezizomycotina</taxon>
        <taxon>Lecanoromycetes</taxon>
        <taxon>OSLEUM clade</taxon>
        <taxon>Umbilicariomycetidae</taxon>
        <taxon>Umbilicariales</taxon>
        <taxon>Umbilicariaceae</taxon>
        <taxon>Lasallia</taxon>
    </lineage>
</organism>
<feature type="compositionally biased region" description="Basic and acidic residues" evidence="1">
    <location>
        <begin position="1"/>
        <end position="24"/>
    </location>
</feature>
<gene>
    <name evidence="2" type="ORF">FRX48_09390</name>
</gene>
<reference evidence="2 5" key="3">
    <citation type="submission" date="2019-09" db="EMBL/GenBank/DDBJ databases">
        <title>The hologenome of the rock-dwelling lichen Lasallia pustulata.</title>
        <authorList>
            <person name="Greshake Tzovaras B."/>
            <person name="Segers F."/>
            <person name="Bicker A."/>
            <person name="Dal Grande F."/>
            <person name="Otte J."/>
            <person name="Hankeln T."/>
            <person name="Schmitt I."/>
            <person name="Ebersberger I."/>
        </authorList>
    </citation>
    <scope>NUCLEOTIDE SEQUENCE [LARGE SCALE GENOMIC DNA]</scope>
    <source>
        <strain evidence="2">A1-1</strain>
    </source>
</reference>
<sequence>MSGTEETFHYTNEDIRKLESRESQIHGGSVPKDSESSHLKSIIDKKTKPKEEIIAERQANLELPEQPPVASDWNSADGRTVNVGSGGVSDDVSHGGGSESGLRAPATGDSSVRTDGEQFDTNTPDLSGVGRQGKDNLDGLPRDALAK</sequence>
<feature type="compositionally biased region" description="Basic and acidic residues" evidence="1">
    <location>
        <begin position="32"/>
        <end position="55"/>
    </location>
</feature>
<protein>
    <submittedName>
        <fullName evidence="3">Uncharacterized protein</fullName>
    </submittedName>
</protein>
<evidence type="ECO:0000313" key="4">
    <source>
        <dbReference type="Proteomes" id="UP000192927"/>
    </source>
</evidence>
<dbReference type="Proteomes" id="UP000192927">
    <property type="component" value="Unassembled WGS sequence"/>
</dbReference>
<keyword evidence="4" id="KW-1185">Reference proteome</keyword>
<name>A0A1W5DCX8_9LECA</name>
<feature type="compositionally biased region" description="Polar residues" evidence="1">
    <location>
        <begin position="108"/>
        <end position="125"/>
    </location>
</feature>
<feature type="compositionally biased region" description="Basic and acidic residues" evidence="1">
    <location>
        <begin position="132"/>
        <end position="147"/>
    </location>
</feature>
<feature type="region of interest" description="Disordered" evidence="1">
    <location>
        <begin position="1"/>
        <end position="147"/>
    </location>
</feature>
<dbReference type="Proteomes" id="UP000324767">
    <property type="component" value="Unassembled WGS sequence"/>
</dbReference>
<dbReference type="EMBL" id="FWEW01003757">
    <property type="protein sequence ID" value="SLM41008.1"/>
    <property type="molecule type" value="Genomic_DNA"/>
</dbReference>
<dbReference type="AlphaFoldDB" id="A0A1W5DCX8"/>
<evidence type="ECO:0000256" key="1">
    <source>
        <dbReference type="SAM" id="MobiDB-lite"/>
    </source>
</evidence>
<reference evidence="3" key="2">
    <citation type="submission" date="2017-03" db="EMBL/GenBank/DDBJ databases">
        <authorList>
            <person name="Afonso C.L."/>
            <person name="Miller P.J."/>
            <person name="Scott M.A."/>
            <person name="Spackman E."/>
            <person name="Goraichik I."/>
            <person name="Dimitrov K.M."/>
            <person name="Suarez D.L."/>
            <person name="Swayne D.E."/>
        </authorList>
    </citation>
    <scope>NUCLEOTIDE SEQUENCE [LARGE SCALE GENOMIC DNA]</scope>
</reference>
<dbReference type="EMBL" id="VXIT01000022">
    <property type="protein sequence ID" value="KAA6406892.1"/>
    <property type="molecule type" value="Genomic_DNA"/>
</dbReference>
<proteinExistence type="predicted"/>
<reference evidence="4" key="1">
    <citation type="submission" date="2017-03" db="EMBL/GenBank/DDBJ databases">
        <authorList>
            <person name="Sharma R."/>
            <person name="Thines M."/>
        </authorList>
    </citation>
    <scope>NUCLEOTIDE SEQUENCE [LARGE SCALE GENOMIC DNA]</scope>
</reference>
<evidence type="ECO:0000313" key="5">
    <source>
        <dbReference type="Proteomes" id="UP000324767"/>
    </source>
</evidence>
<evidence type="ECO:0000313" key="3">
    <source>
        <dbReference type="EMBL" id="SLM41008.1"/>
    </source>
</evidence>
<evidence type="ECO:0000313" key="2">
    <source>
        <dbReference type="EMBL" id="KAA6406892.1"/>
    </source>
</evidence>
<dbReference type="OrthoDB" id="3913483at2759"/>
<accession>A0A1W5DCX8</accession>